<evidence type="ECO:0000256" key="8">
    <source>
        <dbReference type="ARBA" id="ARBA00023306"/>
    </source>
</evidence>
<comment type="caution">
    <text evidence="10">Lacks conserved residue(s) required for the propagation of feature annotation.</text>
</comment>
<sequence length="371" mass="39192">MGVVVTGGGTGGHIYPALAIAEAIQKKHPGIDILYIGSETGLEADIVPKTGLPFAAVSAKGLNRQLSIDTLRTLTTTVKGLDMARRILKKFKANTVIGTGGFVCGPVMLAAKGQGASLFLHEQNAYPGITNRLLAPLADGVMLNFSEARARFKGRTPLYVTGLPVRHDVGRYSRTEGAAHFGLDPSKKTLLVTGGSRGARTINRTMAQVLPQLLQRPDLQVIFISGRNGYEETRGLLTATGLSPTDTPGLVFIDYLYEMPLALAAADLAIGRAGATFLAELSACGLPAVLLPYPYASENHQAHNAQAIVDAGAAEMILDADCTGPLMLDTVARLLDDDNRLATMAVQMKALAKPNALADIMQVLEEGGHLQ</sequence>
<comment type="function">
    <text evidence="10">Cell wall formation. Catalyzes the transfer of a GlcNAc subunit on undecaprenyl-pyrophosphoryl-MurNAc-pentapeptide (lipid intermediate I) to form undecaprenyl-pyrophosphoryl-MurNAc-(pentapeptide)GlcNAc (lipid intermediate II).</text>
</comment>
<name>A0A1G6YQG4_PEPNI</name>
<dbReference type="GO" id="GO:0071555">
    <property type="term" value="P:cell wall organization"/>
    <property type="evidence" value="ECO:0007669"/>
    <property type="project" value="UniProtKB-KW"/>
</dbReference>
<comment type="subcellular location">
    <subcellularLocation>
        <location evidence="10">Cell membrane</location>
        <topology evidence="10">Peripheral membrane protein</topology>
        <orientation evidence="10">Cytoplasmic side</orientation>
    </subcellularLocation>
</comment>
<evidence type="ECO:0000256" key="4">
    <source>
        <dbReference type="ARBA" id="ARBA00022679"/>
    </source>
</evidence>
<dbReference type="GO" id="GO:0050511">
    <property type="term" value="F:undecaprenyldiphospho-muramoylpentapeptide beta-N-acetylglucosaminyltransferase activity"/>
    <property type="evidence" value="ECO:0007669"/>
    <property type="project" value="UniProtKB-UniRule"/>
</dbReference>
<keyword evidence="9 10" id="KW-0961">Cell wall biogenesis/degradation</keyword>
<dbReference type="InterPro" id="IPR007235">
    <property type="entry name" value="Glyco_trans_28_C"/>
</dbReference>
<dbReference type="CDD" id="cd03785">
    <property type="entry name" value="GT28_MurG"/>
    <property type="match status" value="1"/>
</dbReference>
<feature type="binding site" evidence="10">
    <location>
        <position position="166"/>
    </location>
    <ligand>
        <name>UDP-N-acetyl-alpha-D-glucosamine</name>
        <dbReference type="ChEBI" id="CHEBI:57705"/>
    </ligand>
</feature>
<evidence type="ECO:0000256" key="9">
    <source>
        <dbReference type="ARBA" id="ARBA00023316"/>
    </source>
</evidence>
<evidence type="ECO:0000256" key="10">
    <source>
        <dbReference type="HAMAP-Rule" id="MF_00033"/>
    </source>
</evidence>
<dbReference type="EC" id="2.4.1.227" evidence="10"/>
<evidence type="ECO:0000256" key="3">
    <source>
        <dbReference type="ARBA" id="ARBA00022676"/>
    </source>
</evidence>
<evidence type="ECO:0000313" key="14">
    <source>
        <dbReference type="Proteomes" id="UP000198995"/>
    </source>
</evidence>
<evidence type="ECO:0000259" key="11">
    <source>
        <dbReference type="Pfam" id="PF03033"/>
    </source>
</evidence>
<dbReference type="OrthoDB" id="9808936at2"/>
<dbReference type="HAMAP" id="MF_00033">
    <property type="entry name" value="MurG"/>
    <property type="match status" value="1"/>
</dbReference>
<feature type="binding site" evidence="10">
    <location>
        <position position="196"/>
    </location>
    <ligand>
        <name>UDP-N-acetyl-alpha-D-glucosamine</name>
        <dbReference type="ChEBI" id="CHEBI:57705"/>
    </ligand>
</feature>
<feature type="binding site" evidence="10">
    <location>
        <position position="124"/>
    </location>
    <ligand>
        <name>UDP-N-acetyl-alpha-D-glucosamine</name>
        <dbReference type="ChEBI" id="CHEBI:57705"/>
    </ligand>
</feature>
<protein>
    <recommendedName>
        <fullName evidence="10">UDP-N-acetylglucosamine--N-acetylmuramyl-(pentapeptide) pyrophosphoryl-undecaprenol N-acetylglucosamine transferase</fullName>
        <ecNumber evidence="10">2.4.1.227</ecNumber>
    </recommendedName>
    <alternativeName>
        <fullName evidence="10">Undecaprenyl-PP-MurNAc-pentapeptide-UDPGlcNAc GlcNAc transferase</fullName>
    </alternativeName>
</protein>
<accession>A0A1G6YQG4</accession>
<evidence type="ECO:0000256" key="6">
    <source>
        <dbReference type="ARBA" id="ARBA00022984"/>
    </source>
</evidence>
<organism evidence="13 14">
    <name type="scientific">Peptococcus niger</name>
    <dbReference type="NCBI Taxonomy" id="2741"/>
    <lineage>
        <taxon>Bacteria</taxon>
        <taxon>Bacillati</taxon>
        <taxon>Bacillota</taxon>
        <taxon>Clostridia</taxon>
        <taxon>Eubacteriales</taxon>
        <taxon>Peptococcaceae</taxon>
        <taxon>Peptococcus</taxon>
    </lineage>
</organism>
<evidence type="ECO:0000256" key="2">
    <source>
        <dbReference type="ARBA" id="ARBA00022618"/>
    </source>
</evidence>
<feature type="domain" description="Glycosyltransferase family 28 N-terminal" evidence="11">
    <location>
        <begin position="3"/>
        <end position="142"/>
    </location>
</feature>
<dbReference type="PANTHER" id="PTHR21015:SF22">
    <property type="entry name" value="GLYCOSYLTRANSFERASE"/>
    <property type="match status" value="1"/>
</dbReference>
<dbReference type="GO" id="GO:0009252">
    <property type="term" value="P:peptidoglycan biosynthetic process"/>
    <property type="evidence" value="ECO:0007669"/>
    <property type="project" value="UniProtKB-UniRule"/>
</dbReference>
<keyword evidence="7 10" id="KW-0472">Membrane</keyword>
<dbReference type="InterPro" id="IPR004276">
    <property type="entry name" value="GlycoTrans_28_N"/>
</dbReference>
<dbReference type="Proteomes" id="UP000198995">
    <property type="component" value="Unassembled WGS sequence"/>
</dbReference>
<feature type="binding site" evidence="10">
    <location>
        <position position="301"/>
    </location>
    <ligand>
        <name>UDP-N-acetyl-alpha-D-glucosamine</name>
        <dbReference type="ChEBI" id="CHEBI:57705"/>
    </ligand>
</feature>
<dbReference type="GO" id="GO:0051991">
    <property type="term" value="F:UDP-N-acetyl-D-glucosamine:N-acetylmuramoyl-L-alanyl-D-glutamyl-meso-2,6-diaminopimelyl-D-alanyl-D-alanine-diphosphoundecaprenol 4-beta-N-acetylglucosaminlytransferase activity"/>
    <property type="evidence" value="ECO:0007669"/>
    <property type="project" value="RHEA"/>
</dbReference>
<dbReference type="PANTHER" id="PTHR21015">
    <property type="entry name" value="UDP-N-ACETYLGLUCOSAMINE--N-ACETYLMURAMYL-(PENTAPEPTIDE) PYROPHOSPHORYL-UNDECAPRENOL N-ACETYLGLUCOSAMINE TRANSFERASE 1"/>
    <property type="match status" value="1"/>
</dbReference>
<evidence type="ECO:0000259" key="12">
    <source>
        <dbReference type="Pfam" id="PF04101"/>
    </source>
</evidence>
<keyword evidence="6 10" id="KW-0573">Peptidoglycan synthesis</keyword>
<dbReference type="RefSeq" id="WP_091792126.1">
    <property type="nucleotide sequence ID" value="NZ_FNAF01000010.1"/>
</dbReference>
<gene>
    <name evidence="10" type="primary">murG</name>
    <name evidence="13" type="ORF">SAMN04489866_11030</name>
</gene>
<comment type="pathway">
    <text evidence="10">Cell wall biogenesis; peptidoglycan biosynthesis.</text>
</comment>
<keyword evidence="14" id="KW-1185">Reference proteome</keyword>
<dbReference type="STRING" id="2741.SAMN04489866_11030"/>
<keyword evidence="1 10" id="KW-1003">Cell membrane</keyword>
<dbReference type="EMBL" id="FNAF01000010">
    <property type="protein sequence ID" value="SDD91897.1"/>
    <property type="molecule type" value="Genomic_DNA"/>
</dbReference>
<dbReference type="SUPFAM" id="SSF53756">
    <property type="entry name" value="UDP-Glycosyltransferase/glycogen phosphorylase"/>
    <property type="match status" value="1"/>
</dbReference>
<dbReference type="Pfam" id="PF04101">
    <property type="entry name" value="Glyco_tran_28_C"/>
    <property type="match status" value="1"/>
</dbReference>
<dbReference type="Pfam" id="PF03033">
    <property type="entry name" value="Glyco_transf_28"/>
    <property type="match status" value="1"/>
</dbReference>
<dbReference type="GO" id="GO:0005975">
    <property type="term" value="P:carbohydrate metabolic process"/>
    <property type="evidence" value="ECO:0007669"/>
    <property type="project" value="InterPro"/>
</dbReference>
<keyword evidence="2 10" id="KW-0132">Cell division</keyword>
<evidence type="ECO:0000256" key="1">
    <source>
        <dbReference type="ARBA" id="ARBA00022475"/>
    </source>
</evidence>
<dbReference type="GO" id="GO:0008360">
    <property type="term" value="P:regulation of cell shape"/>
    <property type="evidence" value="ECO:0007669"/>
    <property type="project" value="UniProtKB-KW"/>
</dbReference>
<evidence type="ECO:0000256" key="5">
    <source>
        <dbReference type="ARBA" id="ARBA00022960"/>
    </source>
</evidence>
<keyword evidence="4 10" id="KW-0808">Transferase</keyword>
<evidence type="ECO:0000313" key="13">
    <source>
        <dbReference type="EMBL" id="SDD91897.1"/>
    </source>
</evidence>
<comment type="catalytic activity">
    <reaction evidence="10">
        <text>di-trans,octa-cis-undecaprenyl diphospho-N-acetyl-alpha-D-muramoyl-L-alanyl-D-glutamyl-meso-2,6-diaminopimeloyl-D-alanyl-D-alanine + UDP-N-acetyl-alpha-D-glucosamine = di-trans,octa-cis-undecaprenyl diphospho-[N-acetyl-alpha-D-glucosaminyl-(1-&gt;4)]-N-acetyl-alpha-D-muramoyl-L-alanyl-D-glutamyl-meso-2,6-diaminopimeloyl-D-alanyl-D-alanine + UDP + H(+)</text>
        <dbReference type="Rhea" id="RHEA:31227"/>
        <dbReference type="ChEBI" id="CHEBI:15378"/>
        <dbReference type="ChEBI" id="CHEBI:57705"/>
        <dbReference type="ChEBI" id="CHEBI:58223"/>
        <dbReference type="ChEBI" id="CHEBI:61387"/>
        <dbReference type="ChEBI" id="CHEBI:61388"/>
        <dbReference type="EC" id="2.4.1.227"/>
    </reaction>
</comment>
<evidence type="ECO:0000256" key="7">
    <source>
        <dbReference type="ARBA" id="ARBA00023136"/>
    </source>
</evidence>
<comment type="similarity">
    <text evidence="10">Belongs to the glycosyltransferase 28 family. MurG subfamily.</text>
</comment>
<keyword evidence="8 10" id="KW-0131">Cell cycle</keyword>
<feature type="binding site" evidence="10">
    <location>
        <begin position="10"/>
        <end position="12"/>
    </location>
    <ligand>
        <name>UDP-N-acetyl-alpha-D-glucosamine</name>
        <dbReference type="ChEBI" id="CHEBI:57705"/>
    </ligand>
</feature>
<dbReference type="UniPathway" id="UPA00219"/>
<reference evidence="13 14" key="1">
    <citation type="submission" date="2016-10" db="EMBL/GenBank/DDBJ databases">
        <authorList>
            <person name="de Groot N.N."/>
        </authorList>
    </citation>
    <scope>NUCLEOTIDE SEQUENCE [LARGE SCALE GENOMIC DNA]</scope>
    <source>
        <strain evidence="13 14">DSM 20475</strain>
    </source>
</reference>
<dbReference type="AlphaFoldDB" id="A0A1G6YQG4"/>
<dbReference type="GO" id="GO:0005886">
    <property type="term" value="C:plasma membrane"/>
    <property type="evidence" value="ECO:0007669"/>
    <property type="project" value="UniProtKB-SubCell"/>
</dbReference>
<keyword evidence="3 10" id="KW-0328">Glycosyltransferase</keyword>
<dbReference type="GO" id="GO:0051301">
    <property type="term" value="P:cell division"/>
    <property type="evidence" value="ECO:0007669"/>
    <property type="project" value="UniProtKB-KW"/>
</dbReference>
<dbReference type="InterPro" id="IPR006009">
    <property type="entry name" value="GlcNAc_MurG"/>
</dbReference>
<proteinExistence type="inferred from homology"/>
<dbReference type="NCBIfam" id="TIGR01133">
    <property type="entry name" value="murG"/>
    <property type="match status" value="1"/>
</dbReference>
<feature type="domain" description="Glycosyl transferase family 28 C-terminal" evidence="12">
    <location>
        <begin position="189"/>
        <end position="355"/>
    </location>
</feature>
<dbReference type="Gene3D" id="3.40.50.2000">
    <property type="entry name" value="Glycogen Phosphorylase B"/>
    <property type="match status" value="2"/>
</dbReference>
<keyword evidence="5 10" id="KW-0133">Cell shape</keyword>